<proteinExistence type="predicted"/>
<gene>
    <name evidence="2" type="ORF">TNCV_4403281</name>
</gene>
<accession>A0A8X6SBY4</accession>
<protein>
    <submittedName>
        <fullName evidence="2">Uncharacterized protein</fullName>
    </submittedName>
</protein>
<feature type="region of interest" description="Disordered" evidence="1">
    <location>
        <begin position="1"/>
        <end position="29"/>
    </location>
</feature>
<evidence type="ECO:0000256" key="1">
    <source>
        <dbReference type="SAM" id="MobiDB-lite"/>
    </source>
</evidence>
<keyword evidence="3" id="KW-1185">Reference proteome</keyword>
<organism evidence="2 3">
    <name type="scientific">Trichonephila clavipes</name>
    <name type="common">Golden silk orbweaver</name>
    <name type="synonym">Nephila clavipes</name>
    <dbReference type="NCBI Taxonomy" id="2585209"/>
    <lineage>
        <taxon>Eukaryota</taxon>
        <taxon>Metazoa</taxon>
        <taxon>Ecdysozoa</taxon>
        <taxon>Arthropoda</taxon>
        <taxon>Chelicerata</taxon>
        <taxon>Arachnida</taxon>
        <taxon>Araneae</taxon>
        <taxon>Araneomorphae</taxon>
        <taxon>Entelegynae</taxon>
        <taxon>Araneoidea</taxon>
        <taxon>Nephilidae</taxon>
        <taxon>Trichonephila</taxon>
    </lineage>
</organism>
<reference evidence="2" key="1">
    <citation type="submission" date="2020-08" db="EMBL/GenBank/DDBJ databases">
        <title>Multicomponent nature underlies the extraordinary mechanical properties of spider dragline silk.</title>
        <authorList>
            <person name="Kono N."/>
            <person name="Nakamura H."/>
            <person name="Mori M."/>
            <person name="Yoshida Y."/>
            <person name="Ohtoshi R."/>
            <person name="Malay A.D."/>
            <person name="Moran D.A.P."/>
            <person name="Tomita M."/>
            <person name="Numata K."/>
            <person name="Arakawa K."/>
        </authorList>
    </citation>
    <scope>NUCLEOTIDE SEQUENCE</scope>
</reference>
<dbReference type="EMBL" id="BMAU01021255">
    <property type="protein sequence ID" value="GFY05661.1"/>
    <property type="molecule type" value="Genomic_DNA"/>
</dbReference>
<dbReference type="Proteomes" id="UP000887159">
    <property type="component" value="Unassembled WGS sequence"/>
</dbReference>
<dbReference type="AlphaFoldDB" id="A0A8X6SBY4"/>
<name>A0A8X6SBY4_TRICX</name>
<comment type="caution">
    <text evidence="2">The sequence shown here is derived from an EMBL/GenBank/DDBJ whole genome shotgun (WGS) entry which is preliminary data.</text>
</comment>
<sequence>MSLGGPQHLKNIRSSQYPGKVPTSALHRRSSVTLGVEPVTLQRQPRVHDDDHSAKSVYGKSSRIVMIF</sequence>
<evidence type="ECO:0000313" key="3">
    <source>
        <dbReference type="Proteomes" id="UP000887159"/>
    </source>
</evidence>
<evidence type="ECO:0000313" key="2">
    <source>
        <dbReference type="EMBL" id="GFY05661.1"/>
    </source>
</evidence>